<evidence type="ECO:0000256" key="2">
    <source>
        <dbReference type="ARBA" id="ARBA00023235"/>
    </source>
</evidence>
<dbReference type="PRINTS" id="PR00153">
    <property type="entry name" value="CSAPPISMRASE"/>
</dbReference>
<dbReference type="GO" id="GO:0003755">
    <property type="term" value="F:peptidyl-prolyl cis-trans isomerase activity"/>
    <property type="evidence" value="ECO:0007669"/>
    <property type="project" value="UniProtKB-UniRule"/>
</dbReference>
<dbReference type="Proteomes" id="UP000030598">
    <property type="component" value="Unassembled WGS sequence"/>
</dbReference>
<comment type="function">
    <text evidence="3">PPIases accelerate the folding of proteins. It catalyzes the cis-trans isomerization of proline imidic peptide bonds in oligopeptides.</text>
</comment>
<evidence type="ECO:0000256" key="3">
    <source>
        <dbReference type="RuleBase" id="RU363019"/>
    </source>
</evidence>
<comment type="caution">
    <text evidence="5">The sequence shown here is derived from an EMBL/GenBank/DDBJ whole genome shotgun (WGS) entry which is preliminary data.</text>
</comment>
<name>A0A0A1ZAG3_PROMR</name>
<dbReference type="EC" id="5.2.1.8" evidence="3"/>
<comment type="similarity">
    <text evidence="3">Belongs to the cyclophilin-type PPIase family.</text>
</comment>
<evidence type="ECO:0000259" key="4">
    <source>
        <dbReference type="PROSITE" id="PS50072"/>
    </source>
</evidence>
<protein>
    <recommendedName>
        <fullName evidence="3">Peptidyl-prolyl cis-trans isomerase</fullName>
        <shortName evidence="3">PPIase</shortName>
        <ecNumber evidence="3">5.2.1.8</ecNumber>
    </recommendedName>
</protein>
<dbReference type="STRING" id="59925.EU91_1314"/>
<dbReference type="Gene3D" id="2.40.100.10">
    <property type="entry name" value="Cyclophilin-like"/>
    <property type="match status" value="1"/>
</dbReference>
<comment type="catalytic activity">
    <reaction evidence="3">
        <text>[protein]-peptidylproline (omega=180) = [protein]-peptidylproline (omega=0)</text>
        <dbReference type="Rhea" id="RHEA:16237"/>
        <dbReference type="Rhea" id="RHEA-COMP:10747"/>
        <dbReference type="Rhea" id="RHEA-COMP:10748"/>
        <dbReference type="ChEBI" id="CHEBI:83833"/>
        <dbReference type="ChEBI" id="CHEBI:83834"/>
        <dbReference type="EC" id="5.2.1.8"/>
    </reaction>
</comment>
<gene>
    <name evidence="5" type="ORF">EU91_1314</name>
</gene>
<dbReference type="PANTHER" id="PTHR43246">
    <property type="entry name" value="PEPTIDYL-PROLYL CIS-TRANS ISOMERASE CYP38, CHLOROPLASTIC"/>
    <property type="match status" value="1"/>
</dbReference>
<dbReference type="Pfam" id="PF00160">
    <property type="entry name" value="Pro_isomerase"/>
    <property type="match status" value="1"/>
</dbReference>
<proteinExistence type="inferred from homology"/>
<dbReference type="OrthoDB" id="9796864at2"/>
<evidence type="ECO:0000313" key="5">
    <source>
        <dbReference type="EMBL" id="KGF86552.1"/>
    </source>
</evidence>
<keyword evidence="1 3" id="KW-0697">Rotamase</keyword>
<dbReference type="InterPro" id="IPR029000">
    <property type="entry name" value="Cyclophilin-like_dom_sf"/>
</dbReference>
<dbReference type="eggNOG" id="COG0652">
    <property type="taxonomic scope" value="Bacteria"/>
</dbReference>
<organism evidence="5 6">
    <name type="scientific">Prochlorococcus marinus str. GP2</name>
    <dbReference type="NCBI Taxonomy" id="59925"/>
    <lineage>
        <taxon>Bacteria</taxon>
        <taxon>Bacillati</taxon>
        <taxon>Cyanobacteriota</taxon>
        <taxon>Cyanophyceae</taxon>
        <taxon>Synechococcales</taxon>
        <taxon>Prochlorococcaceae</taxon>
        <taxon>Prochlorococcus</taxon>
    </lineage>
</organism>
<dbReference type="AlphaFoldDB" id="A0A0A1ZAG3"/>
<dbReference type="SUPFAM" id="SSF50891">
    <property type="entry name" value="Cyclophilin-like"/>
    <property type="match status" value="1"/>
</dbReference>
<dbReference type="InterPro" id="IPR044665">
    <property type="entry name" value="E_coli_cyclophilin_A-like"/>
</dbReference>
<dbReference type="EMBL" id="JNAH01000007">
    <property type="protein sequence ID" value="KGF86552.1"/>
    <property type="molecule type" value="Genomic_DNA"/>
</dbReference>
<reference evidence="6" key="1">
    <citation type="journal article" date="2014" name="Sci. Data">
        <title>Genomes of diverse isolates of the marine cyanobacterium Prochlorococcus.</title>
        <authorList>
            <person name="Biller S."/>
            <person name="Berube P."/>
            <person name="Thompson J."/>
            <person name="Kelly L."/>
            <person name="Roggensack S."/>
            <person name="Awad L."/>
            <person name="Roache-Johnson K."/>
            <person name="Ding H."/>
            <person name="Giovannoni S.J."/>
            <person name="Moore L.R."/>
            <person name="Chisholm S.W."/>
        </authorList>
    </citation>
    <scope>NUCLEOTIDE SEQUENCE [LARGE SCALE GENOMIC DNA]</scope>
    <source>
        <strain evidence="6">GP2</strain>
    </source>
</reference>
<accession>A0A0A1ZAG3</accession>
<sequence length="201" mass="23274">MLPACSNKNEIISNYHCQKLQLTCIKKNKIALFKTSKGNFEVKLFGKDNPLTVSNFVENIEKNIYENQKFYKIINYPQLKFVHSGVNPKNTFYIEGNKKLNKKNPSIPLEIKFQKEIKPRYSYQIKNPSETENLVNSFERGSIAMVKSGKNNSSSTEFFFVTNKLPELDGRYSIFGKVIKGIDILEKIKKEDFIKEVKITN</sequence>
<dbReference type="RefSeq" id="WP_032524771.1">
    <property type="nucleotide sequence ID" value="NZ_JNAH01000007.1"/>
</dbReference>
<keyword evidence="2 3" id="KW-0413">Isomerase</keyword>
<dbReference type="InterPro" id="IPR002130">
    <property type="entry name" value="Cyclophilin-type_PPIase_dom"/>
</dbReference>
<evidence type="ECO:0000256" key="1">
    <source>
        <dbReference type="ARBA" id="ARBA00023110"/>
    </source>
</evidence>
<dbReference type="PROSITE" id="PS50072">
    <property type="entry name" value="CSA_PPIASE_2"/>
    <property type="match status" value="1"/>
</dbReference>
<evidence type="ECO:0000313" key="6">
    <source>
        <dbReference type="Proteomes" id="UP000030598"/>
    </source>
</evidence>
<feature type="domain" description="PPIase cyclophilin-type" evidence="4">
    <location>
        <begin position="27"/>
        <end position="190"/>
    </location>
</feature>